<reference evidence="1 2" key="1">
    <citation type="journal article" date="2000" name="Nature">
        <title>Complete DNA sequence of a serogroup A strain of Neisseria meningitidis Z2491.</title>
        <authorList>
            <person name="Parkhill J."/>
            <person name="Achtman M."/>
            <person name="James K.D."/>
            <person name="Bentley S.D."/>
            <person name="Churcher C."/>
            <person name="Klee S.R."/>
            <person name="Morelli G."/>
            <person name="Basham D."/>
            <person name="Brown D."/>
            <person name="Chillingworth T."/>
            <person name="Davies R.M."/>
            <person name="Davis P."/>
            <person name="Devlin K."/>
            <person name="Feltwell T."/>
            <person name="Hamlin N."/>
            <person name="Holroyd S."/>
            <person name="Jagels K."/>
            <person name="Leather S."/>
            <person name="Moule S."/>
            <person name="Mungall K."/>
            <person name="Quail M.A."/>
            <person name="Rajandream M.A."/>
            <person name="Rutherford K.M."/>
            <person name="Simmonds M."/>
            <person name="Skelton J."/>
            <person name="Whitehead S."/>
            <person name="Spratt B.G."/>
            <person name="Barrell B.G."/>
        </authorList>
    </citation>
    <scope>NUCLEOTIDE SEQUENCE [LARGE SCALE GENOMIC DNA]</scope>
    <source>
        <strain evidence="2">DSM 15465 / Z2491</strain>
    </source>
</reference>
<dbReference type="EMBL" id="AL157959">
    <property type="protein sequence ID" value="CAM08249.1"/>
    <property type="molecule type" value="Genomic_DNA"/>
</dbReference>
<evidence type="ECO:0000313" key="1">
    <source>
        <dbReference type="EMBL" id="CAM08249.1"/>
    </source>
</evidence>
<dbReference type="GO" id="GO:0003677">
    <property type="term" value="F:DNA binding"/>
    <property type="evidence" value="ECO:0007669"/>
    <property type="project" value="UniProtKB-KW"/>
</dbReference>
<dbReference type="EnsemblBacteria" id="CAM08249">
    <property type="protein sequence ID" value="CAM08249"/>
    <property type="gene ID" value="NMA1028"/>
</dbReference>
<accession>A0A0U1RIC2</accession>
<dbReference type="GeneID" id="93386356"/>
<protein>
    <submittedName>
        <fullName evidence="1">DNA-binding protein</fullName>
    </submittedName>
</protein>
<dbReference type="KEGG" id="nma:NMA1028"/>
<dbReference type="AlphaFoldDB" id="A0A0U1RIC2"/>
<evidence type="ECO:0000313" key="2">
    <source>
        <dbReference type="Proteomes" id="UP000000626"/>
    </source>
</evidence>
<proteinExistence type="predicted"/>
<dbReference type="RefSeq" id="WP_002213940.1">
    <property type="nucleotide sequence ID" value="NC_003116.1"/>
</dbReference>
<dbReference type="Proteomes" id="UP000000626">
    <property type="component" value="Chromosome"/>
</dbReference>
<keyword evidence="1" id="KW-0238">DNA-binding</keyword>
<sequence>MAKSFNQAASELTDIFPNISLTDFDGVNYPVTVNCPMHGNVRYSTFNALIKSKYGCPECAKMSKTQTPPNVGKPLLILDTTTNETLTFPSVTAAGAALGVHFQQINHRLKGRTSPDNLISNRYKVLGYDR</sequence>
<dbReference type="HOGENOM" id="CLU_1946506_0_0_4"/>
<dbReference type="Pfam" id="PF05265">
    <property type="entry name" value="DUF723"/>
    <property type="match status" value="1"/>
</dbReference>
<gene>
    <name evidence="1" type="ordered locus">NMA1028</name>
</gene>
<dbReference type="InterPro" id="IPR007929">
    <property type="entry name" value="DUF723"/>
</dbReference>
<organism evidence="1 2">
    <name type="scientific">Neisseria meningitidis serogroup A / serotype 4A (strain DSM 15465 / Z2491)</name>
    <dbReference type="NCBI Taxonomy" id="122587"/>
    <lineage>
        <taxon>Bacteria</taxon>
        <taxon>Pseudomonadati</taxon>
        <taxon>Pseudomonadota</taxon>
        <taxon>Betaproteobacteria</taxon>
        <taxon>Neisseriales</taxon>
        <taxon>Neisseriaceae</taxon>
        <taxon>Neisseria</taxon>
    </lineage>
</organism>
<name>A0A0U1RIC2_NEIMA</name>